<dbReference type="GO" id="GO:0004525">
    <property type="term" value="F:ribonuclease III activity"/>
    <property type="evidence" value="ECO:0007669"/>
    <property type="project" value="InterPro"/>
</dbReference>
<dbReference type="EMBL" id="ML975265">
    <property type="protein sequence ID" value="KAF1837163.1"/>
    <property type="molecule type" value="Genomic_DNA"/>
</dbReference>
<evidence type="ECO:0000259" key="1">
    <source>
        <dbReference type="PROSITE" id="PS50142"/>
    </source>
</evidence>
<keyword evidence="3" id="KW-1185">Reference proteome</keyword>
<sequence>MPVAMNPCIETKSIQVEDLTGHTFLDKRLAVEAVQMAAPQIACVRNNRFEALNNNKRLSILGDAVLAKVLCAAWFDARGPHGQAFSRAQWTELRNSTLSNSALARRGIQIGIDRCILTSAGTPTVSPVMVATTFEAIIGAVYKDGGDDAVERVMEHLGFFEHALLTVTFRPIHFPP</sequence>
<evidence type="ECO:0000313" key="2">
    <source>
        <dbReference type="EMBL" id="KAF1837163.1"/>
    </source>
</evidence>
<evidence type="ECO:0000313" key="3">
    <source>
        <dbReference type="Proteomes" id="UP000800040"/>
    </source>
</evidence>
<dbReference type="GO" id="GO:0006396">
    <property type="term" value="P:RNA processing"/>
    <property type="evidence" value="ECO:0007669"/>
    <property type="project" value="InterPro"/>
</dbReference>
<feature type="domain" description="RNase III" evidence="1">
    <location>
        <begin position="53"/>
        <end position="146"/>
    </location>
</feature>
<dbReference type="PROSITE" id="PS50142">
    <property type="entry name" value="RNASE_3_2"/>
    <property type="match status" value="1"/>
</dbReference>
<dbReference type="CDD" id="cd00593">
    <property type="entry name" value="RIBOc"/>
    <property type="match status" value="1"/>
</dbReference>
<protein>
    <submittedName>
        <fullName evidence="2">Ribonuclease III</fullName>
    </submittedName>
</protein>
<reference evidence="2" key="1">
    <citation type="submission" date="2020-01" db="EMBL/GenBank/DDBJ databases">
        <authorList>
            <consortium name="DOE Joint Genome Institute"/>
            <person name="Haridas S."/>
            <person name="Albert R."/>
            <person name="Binder M."/>
            <person name="Bloem J."/>
            <person name="Labutti K."/>
            <person name="Salamov A."/>
            <person name="Andreopoulos B."/>
            <person name="Baker S.E."/>
            <person name="Barry K."/>
            <person name="Bills G."/>
            <person name="Bluhm B.H."/>
            <person name="Cannon C."/>
            <person name="Castanera R."/>
            <person name="Culley D.E."/>
            <person name="Daum C."/>
            <person name="Ezra D."/>
            <person name="Gonzalez J.B."/>
            <person name="Henrissat B."/>
            <person name="Kuo A."/>
            <person name="Liang C."/>
            <person name="Lipzen A."/>
            <person name="Lutzoni F."/>
            <person name="Magnuson J."/>
            <person name="Mondo S."/>
            <person name="Nolan M."/>
            <person name="Ohm R."/>
            <person name="Pangilinan J."/>
            <person name="Park H.-J."/>
            <person name="Ramirez L."/>
            <person name="Alfaro M."/>
            <person name="Sun H."/>
            <person name="Tritt A."/>
            <person name="Yoshinaga Y."/>
            <person name="Zwiers L.-H."/>
            <person name="Turgeon B.G."/>
            <person name="Goodwin S.B."/>
            <person name="Spatafora J.W."/>
            <person name="Crous P.W."/>
            <person name="Grigoriev I.V."/>
        </authorList>
    </citation>
    <scope>NUCLEOTIDE SEQUENCE</scope>
    <source>
        <strain evidence="2">P77</strain>
    </source>
</reference>
<dbReference type="Proteomes" id="UP000800040">
    <property type="component" value="Unassembled WGS sequence"/>
</dbReference>
<dbReference type="InterPro" id="IPR036389">
    <property type="entry name" value="RNase_III_sf"/>
</dbReference>
<dbReference type="AlphaFoldDB" id="A0A6A5KU45"/>
<dbReference type="InterPro" id="IPR000999">
    <property type="entry name" value="RNase_III_dom"/>
</dbReference>
<dbReference type="Pfam" id="PF14622">
    <property type="entry name" value="Ribonucleas_3_3"/>
    <property type="match status" value="1"/>
</dbReference>
<dbReference type="Gene3D" id="1.10.1520.10">
    <property type="entry name" value="Ribonuclease III domain"/>
    <property type="match status" value="1"/>
</dbReference>
<dbReference type="SUPFAM" id="SSF69065">
    <property type="entry name" value="RNase III domain-like"/>
    <property type="match status" value="1"/>
</dbReference>
<gene>
    <name evidence="2" type="ORF">BDW02DRAFT_577425</name>
</gene>
<proteinExistence type="predicted"/>
<dbReference type="OrthoDB" id="67027at2759"/>
<name>A0A6A5KU45_9PLEO</name>
<accession>A0A6A5KU45</accession>
<dbReference type="SMART" id="SM00535">
    <property type="entry name" value="RIBOc"/>
    <property type="match status" value="1"/>
</dbReference>
<organism evidence="2 3">
    <name type="scientific">Decorospora gaudefroyi</name>
    <dbReference type="NCBI Taxonomy" id="184978"/>
    <lineage>
        <taxon>Eukaryota</taxon>
        <taxon>Fungi</taxon>
        <taxon>Dikarya</taxon>
        <taxon>Ascomycota</taxon>
        <taxon>Pezizomycotina</taxon>
        <taxon>Dothideomycetes</taxon>
        <taxon>Pleosporomycetidae</taxon>
        <taxon>Pleosporales</taxon>
        <taxon>Pleosporineae</taxon>
        <taxon>Pleosporaceae</taxon>
        <taxon>Decorospora</taxon>
    </lineage>
</organism>